<feature type="transmembrane region" description="Helical" evidence="1">
    <location>
        <begin position="57"/>
        <end position="75"/>
    </location>
</feature>
<evidence type="ECO:0000313" key="2">
    <source>
        <dbReference type="EMBL" id="DAE28066.1"/>
    </source>
</evidence>
<organism evidence="2">
    <name type="scientific">Myoviridae sp. ct4yW2</name>
    <dbReference type="NCBI Taxonomy" id="2827286"/>
    <lineage>
        <taxon>Viruses</taxon>
        <taxon>Duplodnaviria</taxon>
        <taxon>Heunggongvirae</taxon>
        <taxon>Uroviricota</taxon>
        <taxon>Caudoviricetes</taxon>
    </lineage>
</organism>
<evidence type="ECO:0000256" key="1">
    <source>
        <dbReference type="SAM" id="Phobius"/>
    </source>
</evidence>
<feature type="transmembrane region" description="Helical" evidence="1">
    <location>
        <begin position="138"/>
        <end position="158"/>
    </location>
</feature>
<name>A0A8S5RA83_9CAUD</name>
<dbReference type="EMBL" id="BK015849">
    <property type="protein sequence ID" value="DAE28066.1"/>
    <property type="molecule type" value="Genomic_DNA"/>
</dbReference>
<sequence>MTPSLIVPKRTGEFSFVRATKIGFPQKRLFVSRSCGLVCLFLFSVLIYLFFYSFFPYLLAVVVWLSSTLHYKTVFSFSKTFSKKIFWNVLKNRFSRYGTHAREVCFQTIENQCFIKKQKIFFSLQKSKKHRFNVCNNLKYCLNSCFTVVCMFVLTYIWY</sequence>
<protein>
    <submittedName>
        <fullName evidence="2">Uncharacterized protein</fullName>
    </submittedName>
</protein>
<feature type="transmembrane region" description="Helical" evidence="1">
    <location>
        <begin position="30"/>
        <end position="51"/>
    </location>
</feature>
<proteinExistence type="predicted"/>
<keyword evidence="1" id="KW-0812">Transmembrane</keyword>
<accession>A0A8S5RA83</accession>
<keyword evidence="1" id="KW-0472">Membrane</keyword>
<keyword evidence="1" id="KW-1133">Transmembrane helix</keyword>
<reference evidence="2" key="1">
    <citation type="journal article" date="2021" name="Proc. Natl. Acad. Sci. U.S.A.">
        <title>A Catalog of Tens of Thousands of Viruses from Human Metagenomes Reveals Hidden Associations with Chronic Diseases.</title>
        <authorList>
            <person name="Tisza M.J."/>
            <person name="Buck C.B."/>
        </authorList>
    </citation>
    <scope>NUCLEOTIDE SEQUENCE</scope>
    <source>
        <strain evidence="2">Ct4yW2</strain>
    </source>
</reference>